<protein>
    <submittedName>
        <fullName evidence="3">Uncharacterized protein</fullName>
    </submittedName>
</protein>
<dbReference type="Proteomes" id="UP000424527">
    <property type="component" value="Unassembled WGS sequence"/>
</dbReference>
<sequence length="415" mass="46976">MLESSESTTQVEDGVRESENLHGPSEDEAGDAKPQQEEAQQPRRGERIRTLTEKGQAMQDEKIKGLQQKFDYIYRKWRTQVKLSKQSLTKSSQLSESVLNDILGDVGGLSADVQRIYDDLRRVSTPDQDVRRKVDLCVEVSSFILSRASSCLDGKIPEEEEQEWPEAGSLWNSSRSEFDSVTSILKGPSEWSRASSVKRQEAAADAAASQAVLQVLQEQEREQLELQCLEAEAKRKIAAQEAAFIKRRLEREEEEARMKAQLEEEHTALQITLEQKRRKIKQLEAVKELSAARARMQVYDQGLDIKEEPKDILCHETVADIKPPCPTSCLPSSVPSAPQPVINSSSQSTAELIKVLADALNNNRIPVPEPSIFSGDPLKYSDWKLSFKTLIDQKNIQDKEKIYYLRKYVTRTRTS</sequence>
<feature type="coiled-coil region" evidence="1">
    <location>
        <begin position="212"/>
        <end position="293"/>
    </location>
</feature>
<gene>
    <name evidence="3" type="ORF">D5F01_LYC08836</name>
</gene>
<reference evidence="3 4" key="1">
    <citation type="submission" date="2019-07" db="EMBL/GenBank/DDBJ databases">
        <title>Chromosome genome assembly for large yellow croaker.</title>
        <authorList>
            <person name="Xiao S."/>
        </authorList>
    </citation>
    <scope>NUCLEOTIDE SEQUENCE [LARGE SCALE GENOMIC DNA]</scope>
    <source>
        <strain evidence="3">JMULYC20181020</strain>
        <tissue evidence="3">Muscle</tissue>
    </source>
</reference>
<organism evidence="3 4">
    <name type="scientific">Larimichthys crocea</name>
    <name type="common">Large yellow croaker</name>
    <name type="synonym">Pseudosciaena crocea</name>
    <dbReference type="NCBI Taxonomy" id="215358"/>
    <lineage>
        <taxon>Eukaryota</taxon>
        <taxon>Metazoa</taxon>
        <taxon>Chordata</taxon>
        <taxon>Craniata</taxon>
        <taxon>Vertebrata</taxon>
        <taxon>Euteleostomi</taxon>
        <taxon>Actinopterygii</taxon>
        <taxon>Neopterygii</taxon>
        <taxon>Teleostei</taxon>
        <taxon>Neoteleostei</taxon>
        <taxon>Acanthomorphata</taxon>
        <taxon>Eupercaria</taxon>
        <taxon>Sciaenidae</taxon>
        <taxon>Larimichthys</taxon>
    </lineage>
</organism>
<evidence type="ECO:0000313" key="4">
    <source>
        <dbReference type="Proteomes" id="UP000424527"/>
    </source>
</evidence>
<keyword evidence="4" id="KW-1185">Reference proteome</keyword>
<dbReference type="PANTHER" id="PTHR47331:SF5">
    <property type="entry name" value="RIBONUCLEASE H"/>
    <property type="match status" value="1"/>
</dbReference>
<evidence type="ECO:0000256" key="2">
    <source>
        <dbReference type="SAM" id="MobiDB-lite"/>
    </source>
</evidence>
<dbReference type="PANTHER" id="PTHR47331">
    <property type="entry name" value="PHD-TYPE DOMAIN-CONTAINING PROTEIN"/>
    <property type="match status" value="1"/>
</dbReference>
<accession>A0A6G0IR25</accession>
<dbReference type="AlphaFoldDB" id="A0A6G0IR25"/>
<evidence type="ECO:0000256" key="1">
    <source>
        <dbReference type="SAM" id="Coils"/>
    </source>
</evidence>
<proteinExistence type="predicted"/>
<feature type="region of interest" description="Disordered" evidence="2">
    <location>
        <begin position="1"/>
        <end position="60"/>
    </location>
</feature>
<evidence type="ECO:0000313" key="3">
    <source>
        <dbReference type="EMBL" id="KAE8293723.1"/>
    </source>
</evidence>
<name>A0A6G0IR25_LARCR</name>
<feature type="compositionally biased region" description="Basic and acidic residues" evidence="2">
    <location>
        <begin position="30"/>
        <end position="52"/>
    </location>
</feature>
<dbReference type="EMBL" id="REGW02000008">
    <property type="protein sequence ID" value="KAE8293723.1"/>
    <property type="molecule type" value="Genomic_DNA"/>
</dbReference>
<comment type="caution">
    <text evidence="3">The sequence shown here is derived from an EMBL/GenBank/DDBJ whole genome shotgun (WGS) entry which is preliminary data.</text>
</comment>
<keyword evidence="1" id="KW-0175">Coiled coil</keyword>
<feature type="compositionally biased region" description="Polar residues" evidence="2">
    <location>
        <begin position="1"/>
        <end position="11"/>
    </location>
</feature>